<proteinExistence type="predicted"/>
<sequence length="639" mass="68787">MVLVPRTWLIIVSHLTLTGITATKEKNILLRRGNSFNKEISQPLIRGRRGRTAASSTAISSRHLIETKEDDSNEDLKLPFLVSLMDASYNHVCGGTLVATDMILTAASCQDEGILSYVRFQDGTVLLQEENTGATIEILTTLPHPGYNRQSRIHNIMLVQLAASVESPLSSSMTGENMFVQLVLNDIATTSYPSRWPVPILQEGQSLLGFNYRQSTRYSNGVKDNTVVNNQWGDWKLGYVGKEKCMEQTDTASTYEGVFADDSFCIERRNDNQLSSSSSSSSSLSYAAAALCQPGELGGPILWISKTTNSRLLLGVNTWGNGCLSADLPDVAGLVSVGSDFIRSVICEESMNPPSYMRCAQSTEISLPTTTMSSGVVGGVLSGTTSFATRVTTTTSRVEELDSVTVYILFLFDSTTAEHISWTISETTSNVLVASAIHGTYTSDTDFVTDFTELVSLIPGKSYNLNITDGSVLSSSDNAVGNTDFTIVVSEPPQEVKSGQVGQGTTQSYTFTVPDGREGEQVEEEEEEVEIEIVTTSVTVTSTETTSLTSSPPSMTPVVVTTAIIITDTPPSLSCEKRGEVCESNYDCCSQRCSISKQCAASTSEGRDKVSVGSTYGGSASGNGSSKRDAVNYNFVDSF</sequence>
<dbReference type="SUPFAM" id="SSF50494">
    <property type="entry name" value="Trypsin-like serine proteases"/>
    <property type="match status" value="1"/>
</dbReference>
<dbReference type="OrthoDB" id="5565075at2759"/>
<dbReference type="EMBL" id="KV784374">
    <property type="protein sequence ID" value="OEU09798.1"/>
    <property type="molecule type" value="Genomic_DNA"/>
</dbReference>
<feature type="chain" id="PRO_5009192362" evidence="3">
    <location>
        <begin position="23"/>
        <end position="639"/>
    </location>
</feature>
<dbReference type="GO" id="GO:0006508">
    <property type="term" value="P:proteolysis"/>
    <property type="evidence" value="ECO:0007669"/>
    <property type="project" value="UniProtKB-KW"/>
</dbReference>
<dbReference type="GO" id="GO:0004252">
    <property type="term" value="F:serine-type endopeptidase activity"/>
    <property type="evidence" value="ECO:0007669"/>
    <property type="project" value="InterPro"/>
</dbReference>
<keyword evidence="5" id="KW-0645">Protease</keyword>
<dbReference type="SMART" id="SM00020">
    <property type="entry name" value="Tryp_SPc"/>
    <property type="match status" value="1"/>
</dbReference>
<dbReference type="Gene3D" id="2.40.10.10">
    <property type="entry name" value="Trypsin-like serine proteases"/>
    <property type="match status" value="2"/>
</dbReference>
<gene>
    <name evidence="5" type="ORF">FRACYDRAFT_248055</name>
</gene>
<reference evidence="5 6" key="1">
    <citation type="submission" date="2016-09" db="EMBL/GenBank/DDBJ databases">
        <title>Extensive genetic diversity and differential bi-allelic expression allows diatom success in the polar Southern Ocean.</title>
        <authorList>
            <consortium name="DOE Joint Genome Institute"/>
            <person name="Mock T."/>
            <person name="Otillar R.P."/>
            <person name="Strauss J."/>
            <person name="Dupont C."/>
            <person name="Frickenhaus S."/>
            <person name="Maumus F."/>
            <person name="Mcmullan M."/>
            <person name="Sanges R."/>
            <person name="Schmutz J."/>
            <person name="Toseland A."/>
            <person name="Valas R."/>
            <person name="Veluchamy A."/>
            <person name="Ward B.J."/>
            <person name="Allen A."/>
            <person name="Barry K."/>
            <person name="Falciatore A."/>
            <person name="Ferrante M."/>
            <person name="Fortunato A.E."/>
            <person name="Gloeckner G."/>
            <person name="Gruber A."/>
            <person name="Hipkin R."/>
            <person name="Janech M."/>
            <person name="Kroth P."/>
            <person name="Leese F."/>
            <person name="Lindquist E."/>
            <person name="Lyon B.R."/>
            <person name="Martin J."/>
            <person name="Mayer C."/>
            <person name="Parker M."/>
            <person name="Quesneville H."/>
            <person name="Raymond J."/>
            <person name="Uhlig C."/>
            <person name="Valentin K.U."/>
            <person name="Worden A.Z."/>
            <person name="Armbrust E.V."/>
            <person name="Bowler C."/>
            <person name="Green B."/>
            <person name="Moulton V."/>
            <person name="Van Oosterhout C."/>
            <person name="Grigoriev I."/>
        </authorList>
    </citation>
    <scope>NUCLEOTIDE SEQUENCE [LARGE SCALE GENOMIC DNA]</scope>
    <source>
        <strain evidence="5 6">CCMP1102</strain>
    </source>
</reference>
<dbReference type="Proteomes" id="UP000095751">
    <property type="component" value="Unassembled WGS sequence"/>
</dbReference>
<accession>A0A1E7EUV1</accession>
<keyword evidence="6" id="KW-1185">Reference proteome</keyword>
<evidence type="ECO:0000256" key="3">
    <source>
        <dbReference type="SAM" id="SignalP"/>
    </source>
</evidence>
<dbReference type="PANTHER" id="PTHR24260:SF132">
    <property type="entry name" value="PEPTIDASE S1 DOMAIN-CONTAINING PROTEIN"/>
    <property type="match status" value="1"/>
</dbReference>
<dbReference type="InterPro" id="IPR043504">
    <property type="entry name" value="Peptidase_S1_PA_chymotrypsin"/>
</dbReference>
<feature type="region of interest" description="Disordered" evidence="2">
    <location>
        <begin position="608"/>
        <end position="627"/>
    </location>
</feature>
<dbReference type="PANTHER" id="PTHR24260">
    <property type="match status" value="1"/>
</dbReference>
<keyword evidence="3" id="KW-0732">Signal</keyword>
<evidence type="ECO:0000256" key="2">
    <source>
        <dbReference type="SAM" id="MobiDB-lite"/>
    </source>
</evidence>
<protein>
    <submittedName>
        <fullName evidence="5">Trypsin-like serine protease</fullName>
    </submittedName>
</protein>
<evidence type="ECO:0000259" key="4">
    <source>
        <dbReference type="PROSITE" id="PS50240"/>
    </source>
</evidence>
<dbReference type="AlphaFoldDB" id="A0A1E7EUV1"/>
<feature type="domain" description="Peptidase S1" evidence="4">
    <location>
        <begin position="44"/>
        <end position="347"/>
    </location>
</feature>
<dbReference type="InterPro" id="IPR051333">
    <property type="entry name" value="CLIP_Serine_Protease"/>
</dbReference>
<organism evidence="5 6">
    <name type="scientific">Fragilariopsis cylindrus CCMP1102</name>
    <dbReference type="NCBI Taxonomy" id="635003"/>
    <lineage>
        <taxon>Eukaryota</taxon>
        <taxon>Sar</taxon>
        <taxon>Stramenopiles</taxon>
        <taxon>Ochrophyta</taxon>
        <taxon>Bacillariophyta</taxon>
        <taxon>Bacillariophyceae</taxon>
        <taxon>Bacillariophycidae</taxon>
        <taxon>Bacillariales</taxon>
        <taxon>Bacillariaceae</taxon>
        <taxon>Fragilariopsis</taxon>
    </lineage>
</organism>
<feature type="signal peptide" evidence="3">
    <location>
        <begin position="1"/>
        <end position="22"/>
    </location>
</feature>
<evidence type="ECO:0000313" key="6">
    <source>
        <dbReference type="Proteomes" id="UP000095751"/>
    </source>
</evidence>
<keyword evidence="1" id="KW-0843">Virulence</keyword>
<evidence type="ECO:0000256" key="1">
    <source>
        <dbReference type="ARBA" id="ARBA00023026"/>
    </source>
</evidence>
<evidence type="ECO:0000313" key="5">
    <source>
        <dbReference type="EMBL" id="OEU09798.1"/>
    </source>
</evidence>
<dbReference type="Pfam" id="PF00089">
    <property type="entry name" value="Trypsin"/>
    <property type="match status" value="1"/>
</dbReference>
<keyword evidence="5" id="KW-0378">Hydrolase</keyword>
<dbReference type="PROSITE" id="PS50240">
    <property type="entry name" value="TRYPSIN_DOM"/>
    <property type="match status" value="1"/>
</dbReference>
<dbReference type="InterPro" id="IPR001254">
    <property type="entry name" value="Trypsin_dom"/>
</dbReference>
<dbReference type="KEGG" id="fcy:FRACYDRAFT_248055"/>
<name>A0A1E7EUV1_9STRA</name>
<dbReference type="InterPro" id="IPR009003">
    <property type="entry name" value="Peptidase_S1_PA"/>
</dbReference>
<dbReference type="InParanoid" id="A0A1E7EUV1"/>